<dbReference type="PANTHER" id="PTHR37829">
    <property type="entry name" value="PHAGE-LIKE ELEMENT PBSX PROTEIN XKDT"/>
    <property type="match status" value="1"/>
</dbReference>
<evidence type="ECO:0000259" key="2">
    <source>
        <dbReference type="Pfam" id="PF26078"/>
    </source>
</evidence>
<evidence type="ECO:0000313" key="4">
    <source>
        <dbReference type="Proteomes" id="UP001061070"/>
    </source>
</evidence>
<dbReference type="Pfam" id="PF04865">
    <property type="entry name" value="Baseplate_J"/>
    <property type="match status" value="1"/>
</dbReference>
<proteinExistence type="predicted"/>
<sequence>MSAQIPTPQTLAQRFITALAGQQFQAQDGTIVTLDATAPATFEQVLAVLHGLSDYEIYLFIRDCLLEVIVTTATENGKLPDHALMWRTPRNPATAAVGMVVFTASASVTIPAGTLLTSDGSVQWATNEALTIAAGATATVDATCTTTGTAGNLLGGTGLTLLSPIAGVSSVAVDANGFAGGAAIEGVESWRARIIASVRTPPGSGTVADYTKWATGGGAVLVDVVKGWVGIGTVGVIFELVLGVAPTAAQVAQMQSVIAASAPVRANFTAVATVVVPQDLTIKLASDTAANRAAVTNALSPYYLGLGVAPLISVEALQAKIYAAAPGSNVLVSPAADIQLVAPQRAVLGTITWAAAS</sequence>
<dbReference type="Pfam" id="PF26078">
    <property type="entry name" value="Baseplate_J_M"/>
    <property type="match status" value="1"/>
</dbReference>
<dbReference type="EMBL" id="BAQW01000004">
    <property type="protein sequence ID" value="GBR09525.1"/>
    <property type="molecule type" value="Genomic_DNA"/>
</dbReference>
<accession>A0ABQ0Q912</accession>
<protein>
    <recommendedName>
        <fullName evidence="5">Baseplate protein J-like domain-containing protein</fullName>
    </recommendedName>
</protein>
<dbReference type="InterPro" id="IPR052399">
    <property type="entry name" value="Phage_Baseplate_Assmbl_Protein"/>
</dbReference>
<dbReference type="InterPro" id="IPR006949">
    <property type="entry name" value="Barrel_Baseplate_J-like"/>
</dbReference>
<evidence type="ECO:0008006" key="5">
    <source>
        <dbReference type="Google" id="ProtNLM"/>
    </source>
</evidence>
<evidence type="ECO:0000259" key="1">
    <source>
        <dbReference type="Pfam" id="PF04865"/>
    </source>
</evidence>
<dbReference type="Proteomes" id="UP001061070">
    <property type="component" value="Unassembled WGS sequence"/>
</dbReference>
<dbReference type="PANTHER" id="PTHR37829:SF3">
    <property type="entry name" value="PROTEIN JAYE-RELATED"/>
    <property type="match status" value="1"/>
</dbReference>
<reference evidence="3" key="1">
    <citation type="submission" date="2013-04" db="EMBL/GenBank/DDBJ databases">
        <title>The genome sequencing project of 58 acetic acid bacteria.</title>
        <authorList>
            <person name="Okamoto-Kainuma A."/>
            <person name="Ishikawa M."/>
            <person name="Umino S."/>
            <person name="Koizumi Y."/>
            <person name="Shiwa Y."/>
            <person name="Yoshikawa H."/>
            <person name="Matsutani M."/>
            <person name="Matsushita K."/>
        </authorList>
    </citation>
    <scope>NUCLEOTIDE SEQUENCE</scope>
    <source>
        <strain evidence="3">NRIC 0228</strain>
    </source>
</reference>
<feature type="domain" description="Baseplate protein J-like barrel" evidence="1">
    <location>
        <begin position="100"/>
        <end position="181"/>
    </location>
</feature>
<dbReference type="InterPro" id="IPR058531">
    <property type="entry name" value="Baseplate_J_M"/>
</dbReference>
<name>A0ABQ0Q912_9PROT</name>
<feature type="domain" description="Baseplate J-like central" evidence="2">
    <location>
        <begin position="203"/>
        <end position="272"/>
    </location>
</feature>
<keyword evidence="4" id="KW-1185">Reference proteome</keyword>
<dbReference type="RefSeq" id="WP_099181500.1">
    <property type="nucleotide sequence ID" value="NZ_BAQW01000004.1"/>
</dbReference>
<comment type="caution">
    <text evidence="3">The sequence shown here is derived from an EMBL/GenBank/DDBJ whole genome shotgun (WGS) entry which is preliminary data.</text>
</comment>
<evidence type="ECO:0000313" key="3">
    <source>
        <dbReference type="EMBL" id="GBR09525.1"/>
    </source>
</evidence>
<organism evidence="3 4">
    <name type="scientific">Gluconobacter frateurii NRIC 0228</name>
    <dbReference type="NCBI Taxonomy" id="1307946"/>
    <lineage>
        <taxon>Bacteria</taxon>
        <taxon>Pseudomonadati</taxon>
        <taxon>Pseudomonadota</taxon>
        <taxon>Alphaproteobacteria</taxon>
        <taxon>Acetobacterales</taxon>
        <taxon>Acetobacteraceae</taxon>
        <taxon>Gluconobacter</taxon>
    </lineage>
</organism>
<gene>
    <name evidence="3" type="ORF">AA0228_0706</name>
</gene>